<keyword evidence="1" id="KW-0175">Coiled coil</keyword>
<feature type="compositionally biased region" description="Basic and acidic residues" evidence="2">
    <location>
        <begin position="153"/>
        <end position="169"/>
    </location>
</feature>
<feature type="coiled-coil region" evidence="1">
    <location>
        <begin position="368"/>
        <end position="418"/>
    </location>
</feature>
<feature type="compositionally biased region" description="Polar residues" evidence="2">
    <location>
        <begin position="38"/>
        <end position="53"/>
    </location>
</feature>
<dbReference type="PANTHER" id="PTHR14164:SF12">
    <property type="entry name" value="PERICENTRIOLAR MATERIAL 1 PROTEIN"/>
    <property type="match status" value="1"/>
</dbReference>
<feature type="non-terminal residue" evidence="3">
    <location>
        <position position="578"/>
    </location>
</feature>
<dbReference type="OrthoDB" id="2125770at2759"/>
<dbReference type="GO" id="GO:1905515">
    <property type="term" value="P:non-motile cilium assembly"/>
    <property type="evidence" value="ECO:0007669"/>
    <property type="project" value="TreeGrafter"/>
</dbReference>
<dbReference type="PANTHER" id="PTHR14164">
    <property type="entry name" value="PERICENTRIOLAR MATERIAL 1-RELATED"/>
    <property type="match status" value="1"/>
</dbReference>
<feature type="region of interest" description="Disordered" evidence="2">
    <location>
        <begin position="153"/>
        <end position="174"/>
    </location>
</feature>
<keyword evidence="4" id="KW-1185">Reference proteome</keyword>
<evidence type="ECO:0000256" key="1">
    <source>
        <dbReference type="SAM" id="Coils"/>
    </source>
</evidence>
<name>A0A3M7P860_BRAPC</name>
<protein>
    <submittedName>
        <fullName evidence="3">Pericentriolar material 1 isoform X1</fullName>
    </submittedName>
</protein>
<evidence type="ECO:0000313" key="3">
    <source>
        <dbReference type="EMBL" id="RMZ95159.1"/>
    </source>
</evidence>
<dbReference type="AlphaFoldDB" id="A0A3M7P860"/>
<gene>
    <name evidence="3" type="ORF">BpHYR1_027245</name>
</gene>
<accession>A0A3M7P860</accession>
<dbReference type="GO" id="GO:0034454">
    <property type="term" value="P:microtubule anchoring at centrosome"/>
    <property type="evidence" value="ECO:0007669"/>
    <property type="project" value="InterPro"/>
</dbReference>
<dbReference type="GO" id="GO:0034451">
    <property type="term" value="C:centriolar satellite"/>
    <property type="evidence" value="ECO:0007669"/>
    <property type="project" value="TreeGrafter"/>
</dbReference>
<dbReference type="GO" id="GO:0036064">
    <property type="term" value="C:ciliary basal body"/>
    <property type="evidence" value="ECO:0007669"/>
    <property type="project" value="TreeGrafter"/>
</dbReference>
<feature type="region of interest" description="Disordered" evidence="2">
    <location>
        <begin position="38"/>
        <end position="57"/>
    </location>
</feature>
<organism evidence="3 4">
    <name type="scientific">Brachionus plicatilis</name>
    <name type="common">Marine rotifer</name>
    <name type="synonym">Brachionus muelleri</name>
    <dbReference type="NCBI Taxonomy" id="10195"/>
    <lineage>
        <taxon>Eukaryota</taxon>
        <taxon>Metazoa</taxon>
        <taxon>Spiralia</taxon>
        <taxon>Gnathifera</taxon>
        <taxon>Rotifera</taxon>
        <taxon>Eurotatoria</taxon>
        <taxon>Monogononta</taxon>
        <taxon>Pseudotrocha</taxon>
        <taxon>Ploima</taxon>
        <taxon>Brachionidae</taxon>
        <taxon>Brachionus</taxon>
    </lineage>
</organism>
<evidence type="ECO:0000313" key="4">
    <source>
        <dbReference type="Proteomes" id="UP000276133"/>
    </source>
</evidence>
<evidence type="ECO:0000256" key="2">
    <source>
        <dbReference type="SAM" id="MobiDB-lite"/>
    </source>
</evidence>
<dbReference type="InterPro" id="IPR024138">
    <property type="entry name" value="Pericentriolar_Pcm1"/>
</dbReference>
<dbReference type="Proteomes" id="UP000276133">
    <property type="component" value="Unassembled WGS sequence"/>
</dbReference>
<sequence length="578" mass="65867">MATFGKDYGEDIEEDQIKNWQFQQTKMNKSLNELIQNLNYGKSPNSKNDTSSGPRDLELTNLEADADLKNSSQSAAEFKRYLEDLKRSYLEKLAFSCPPKITKKISTLQSDANDQSSIDNNNKLKSVENLSNFLKKKSDLYANETNSARRALFNDKNKSQEETSDKKSLLIDQNSAEPELSNTQILSRLVQIRDYLKQAYSMLTTLQTSNNPINYSAQMNKLHCLIDHLKDQEKGYMDLLNSLSKFQEMNQSIYSSAKETNENKKISIDNSFTNDSEAGSICGSFISDTLTLNCANANGINEIMDKYRKSINRAPNDPNELVVVGKSFNKSLENEEDERTENDQDALEFDDDYLSNLIKSAKKNQVDSEQKEDAIRQMNIDRDTLEQLREQKQLLKSIRLRKEELKALEGRRKALEALKKIATDGEEEANDAFNILPITDQPKQENLINPSSICINRGVQTETLTPRKPMIRKTVKSKDLSLSQENVECVQIEPSSQIEKSKVTAKHYEDLIRKILTEKYSENLVKTVSASDLLGVGQSETCQKKLEQVIKEECTENEAQEELKLKLKDLADHEKKLE</sequence>
<proteinExistence type="predicted"/>
<comment type="caution">
    <text evidence="3">The sequence shown here is derived from an EMBL/GenBank/DDBJ whole genome shotgun (WGS) entry which is preliminary data.</text>
</comment>
<reference evidence="3 4" key="1">
    <citation type="journal article" date="2018" name="Sci. Rep.">
        <title>Genomic signatures of local adaptation to the degree of environmental predictability in rotifers.</title>
        <authorList>
            <person name="Franch-Gras L."/>
            <person name="Hahn C."/>
            <person name="Garcia-Roger E.M."/>
            <person name="Carmona M.J."/>
            <person name="Serra M."/>
            <person name="Gomez A."/>
        </authorList>
    </citation>
    <scope>NUCLEOTIDE SEQUENCE [LARGE SCALE GENOMIC DNA]</scope>
    <source>
        <strain evidence="3">HYR1</strain>
    </source>
</reference>
<dbReference type="GO" id="GO:0071539">
    <property type="term" value="P:protein localization to centrosome"/>
    <property type="evidence" value="ECO:0007669"/>
    <property type="project" value="InterPro"/>
</dbReference>
<dbReference type="STRING" id="10195.A0A3M7P860"/>
<dbReference type="EMBL" id="REGN01012550">
    <property type="protein sequence ID" value="RMZ95159.1"/>
    <property type="molecule type" value="Genomic_DNA"/>
</dbReference>